<feature type="region of interest" description="Disordered" evidence="15">
    <location>
        <begin position="115"/>
        <end position="135"/>
    </location>
</feature>
<keyword evidence="9" id="KW-0915">Sodium</keyword>
<feature type="compositionally biased region" description="Polar residues" evidence="15">
    <location>
        <begin position="233"/>
        <end position="248"/>
    </location>
</feature>
<feature type="region of interest" description="Disordered" evidence="15">
    <location>
        <begin position="66"/>
        <end position="98"/>
    </location>
</feature>
<feature type="transmembrane region" description="Helical" evidence="16">
    <location>
        <begin position="311"/>
        <end position="333"/>
    </location>
</feature>
<comment type="similarity">
    <text evidence="14">Belongs to the amino acid/polyamine transporter 2 family. SLC38A9 subfamily.</text>
</comment>
<keyword evidence="12" id="KW-0325">Glycoprotein</keyword>
<dbReference type="PANTHER" id="PTHR22950:SF244">
    <property type="entry name" value="NEUTRAL AMINO ACID TRANSPORTER 9"/>
    <property type="match status" value="1"/>
</dbReference>
<proteinExistence type="inferred from homology"/>
<evidence type="ECO:0000256" key="11">
    <source>
        <dbReference type="ARBA" id="ARBA00023157"/>
    </source>
</evidence>
<keyword evidence="7" id="KW-0029">Amino-acid transport</keyword>
<evidence type="ECO:0000256" key="5">
    <source>
        <dbReference type="ARBA" id="ARBA00022723"/>
    </source>
</evidence>
<sequence>MRSAPATRPHTPSPLVITATAPGGARPLFAAAGPQSVYKGHLQQLQLIPYRRQLSRSCEEGRFHDCCSKEEEESGGSSREERGEGEEGERQPKSTTRTPLLYLSIELEKRRRSIQIGRRGEKKERKRMSSYGAIGDDHDELDRLLASANQSANRSIRGGSGLRRVASAADSATRPMSTPDGGRGRASSRDVPVVGSMERRGPYLYTGGIGLDNPLLGGSTSSLNRIGSAGAMSPSTGNSGVTSSEDVQLQHEQLQQRAHADQNMAIRYRLFNRLDPGGNTLRMPDHVIPPQYFSILPFDDFMDSSGKQGSFVTIFSLWNTMMGTSLLAMPWAIQQAGLVLGITLMLSIAAICLFTAYLVVQSPKGLAMEVDSAAAEFSDVCRYLFGPWGERCSVWFSVVVLLGGVMVYWVLMSNFLFHTGNVVYESLQPNSSTIPIMENKTFTCDIYCPDPQQYGNRDQEFSLQAVSEVFTSNWDFDSLWQLQLTVPIYLAVLCFPLLNFKSPTFFTKFNVLGTVSVFYLLSFTASKLAECGFNLDFSNKASIHYASMFSWRFPALTGTLTLSYFIHNAVLTILRNQKHPENNARDLSIGYGLAAFCYVFIGFTFYAAFPVQRSCISDNFLNNFGTGDVMSATARLFLLFQMLTVLPLLMYLIRTQFFYATLGTTWPGLAKVCTLNAVVISLAVSMAIFYPKVGSILRYVGSFSGLVYVFALPCMVYMKKLQMDGQLTKRKQYAMYSIMALGVANLIAQFVI</sequence>
<accession>A0AAV5W1C0</accession>
<feature type="transmembrane region" description="Helical" evidence="16">
    <location>
        <begin position="392"/>
        <end position="411"/>
    </location>
</feature>
<evidence type="ECO:0000256" key="7">
    <source>
        <dbReference type="ARBA" id="ARBA00022970"/>
    </source>
</evidence>
<keyword evidence="13" id="KW-0458">Lysosome</keyword>
<dbReference type="AlphaFoldDB" id="A0AAV5W1C0"/>
<feature type="transmembrane region" description="Helical" evidence="16">
    <location>
        <begin position="672"/>
        <end position="690"/>
    </location>
</feature>
<keyword evidence="3" id="KW-0813">Transport</keyword>
<feature type="domain" description="Amino acid transporter transmembrane" evidence="17">
    <location>
        <begin position="313"/>
        <end position="417"/>
    </location>
</feature>
<dbReference type="InterPro" id="IPR013057">
    <property type="entry name" value="AA_transpt_TM"/>
</dbReference>
<evidence type="ECO:0000313" key="19">
    <source>
        <dbReference type="Proteomes" id="UP001432322"/>
    </source>
</evidence>
<dbReference type="GO" id="GO:0031902">
    <property type="term" value="C:late endosome membrane"/>
    <property type="evidence" value="ECO:0007669"/>
    <property type="project" value="UniProtKB-SubCell"/>
</dbReference>
<feature type="region of interest" description="Disordered" evidence="15">
    <location>
        <begin position="152"/>
        <end position="191"/>
    </location>
</feature>
<keyword evidence="8 16" id="KW-1133">Transmembrane helix</keyword>
<dbReference type="Pfam" id="PF01490">
    <property type="entry name" value="Aa_trans"/>
    <property type="match status" value="2"/>
</dbReference>
<evidence type="ECO:0000256" key="2">
    <source>
        <dbReference type="ARBA" id="ARBA00004155"/>
    </source>
</evidence>
<feature type="transmembrane region" description="Helical" evidence="16">
    <location>
        <begin position="549"/>
        <end position="566"/>
    </location>
</feature>
<keyword evidence="5" id="KW-0479">Metal-binding</keyword>
<dbReference type="GO" id="GO:0005765">
    <property type="term" value="C:lysosomal membrane"/>
    <property type="evidence" value="ECO:0007669"/>
    <property type="project" value="UniProtKB-SubCell"/>
</dbReference>
<evidence type="ECO:0000256" key="4">
    <source>
        <dbReference type="ARBA" id="ARBA00022692"/>
    </source>
</evidence>
<keyword evidence="10 16" id="KW-0472">Membrane</keyword>
<dbReference type="GO" id="GO:0015179">
    <property type="term" value="F:L-amino acid transmembrane transporter activity"/>
    <property type="evidence" value="ECO:0007669"/>
    <property type="project" value="TreeGrafter"/>
</dbReference>
<dbReference type="EMBL" id="BTSY01000004">
    <property type="protein sequence ID" value="GMT24509.1"/>
    <property type="molecule type" value="Genomic_DNA"/>
</dbReference>
<name>A0AAV5W1C0_9BILA</name>
<evidence type="ECO:0000256" key="14">
    <source>
        <dbReference type="ARBA" id="ARBA00038442"/>
    </source>
</evidence>
<comment type="caution">
    <text evidence="18">The sequence shown here is derived from an EMBL/GenBank/DDBJ whole genome shotgun (WGS) entry which is preliminary data.</text>
</comment>
<keyword evidence="6" id="KW-0967">Endosome</keyword>
<evidence type="ECO:0000256" key="6">
    <source>
        <dbReference type="ARBA" id="ARBA00022753"/>
    </source>
</evidence>
<comment type="subcellular location">
    <subcellularLocation>
        <location evidence="1">Late endosome membrane</location>
        <topology evidence="1">Multi-pass membrane protein</topology>
    </subcellularLocation>
    <subcellularLocation>
        <location evidence="2">Lysosome membrane</location>
        <topology evidence="2">Multi-pass membrane protein</topology>
    </subcellularLocation>
</comment>
<feature type="transmembrane region" description="Helical" evidence="16">
    <location>
        <begin position="510"/>
        <end position="529"/>
    </location>
</feature>
<reference evidence="18" key="1">
    <citation type="submission" date="2023-10" db="EMBL/GenBank/DDBJ databases">
        <title>Genome assembly of Pristionchus species.</title>
        <authorList>
            <person name="Yoshida K."/>
            <person name="Sommer R.J."/>
        </authorList>
    </citation>
    <scope>NUCLEOTIDE SEQUENCE</scope>
    <source>
        <strain evidence="18">RS5133</strain>
    </source>
</reference>
<evidence type="ECO:0000256" key="16">
    <source>
        <dbReference type="SAM" id="Phobius"/>
    </source>
</evidence>
<feature type="transmembrane region" description="Helical" evidence="16">
    <location>
        <begin position="733"/>
        <end position="751"/>
    </location>
</feature>
<feature type="transmembrane region" description="Helical" evidence="16">
    <location>
        <begin position="629"/>
        <end position="652"/>
    </location>
</feature>
<feature type="transmembrane region" description="Helical" evidence="16">
    <location>
        <begin position="587"/>
        <end position="609"/>
    </location>
</feature>
<evidence type="ECO:0000256" key="15">
    <source>
        <dbReference type="SAM" id="MobiDB-lite"/>
    </source>
</evidence>
<evidence type="ECO:0000259" key="17">
    <source>
        <dbReference type="Pfam" id="PF01490"/>
    </source>
</evidence>
<feature type="domain" description="Amino acid transporter transmembrane" evidence="17">
    <location>
        <begin position="462"/>
        <end position="747"/>
    </location>
</feature>
<evidence type="ECO:0000256" key="3">
    <source>
        <dbReference type="ARBA" id="ARBA00022448"/>
    </source>
</evidence>
<feature type="transmembrane region" description="Helical" evidence="16">
    <location>
        <begin position="696"/>
        <end position="718"/>
    </location>
</feature>
<keyword evidence="19" id="KW-1185">Reference proteome</keyword>
<feature type="transmembrane region" description="Helical" evidence="16">
    <location>
        <begin position="339"/>
        <end position="360"/>
    </location>
</feature>
<evidence type="ECO:0000256" key="9">
    <source>
        <dbReference type="ARBA" id="ARBA00023053"/>
    </source>
</evidence>
<dbReference type="Proteomes" id="UP001432322">
    <property type="component" value="Unassembled WGS sequence"/>
</dbReference>
<dbReference type="PANTHER" id="PTHR22950">
    <property type="entry name" value="AMINO ACID TRANSPORTER"/>
    <property type="match status" value="1"/>
</dbReference>
<feature type="transmembrane region" description="Helical" evidence="16">
    <location>
        <begin position="479"/>
        <end position="498"/>
    </location>
</feature>
<dbReference type="GO" id="GO:0046872">
    <property type="term" value="F:metal ion binding"/>
    <property type="evidence" value="ECO:0007669"/>
    <property type="project" value="UniProtKB-KW"/>
</dbReference>
<keyword evidence="11" id="KW-1015">Disulfide bond</keyword>
<evidence type="ECO:0000256" key="12">
    <source>
        <dbReference type="ARBA" id="ARBA00023180"/>
    </source>
</evidence>
<organism evidence="18 19">
    <name type="scientific">Pristionchus fissidentatus</name>
    <dbReference type="NCBI Taxonomy" id="1538716"/>
    <lineage>
        <taxon>Eukaryota</taxon>
        <taxon>Metazoa</taxon>
        <taxon>Ecdysozoa</taxon>
        <taxon>Nematoda</taxon>
        <taxon>Chromadorea</taxon>
        <taxon>Rhabditida</taxon>
        <taxon>Rhabditina</taxon>
        <taxon>Diplogasteromorpha</taxon>
        <taxon>Diplogasteroidea</taxon>
        <taxon>Neodiplogasteridae</taxon>
        <taxon>Pristionchus</taxon>
    </lineage>
</organism>
<evidence type="ECO:0000256" key="10">
    <source>
        <dbReference type="ARBA" id="ARBA00023136"/>
    </source>
</evidence>
<feature type="region of interest" description="Disordered" evidence="15">
    <location>
        <begin position="226"/>
        <end position="248"/>
    </location>
</feature>
<evidence type="ECO:0000256" key="8">
    <source>
        <dbReference type="ARBA" id="ARBA00022989"/>
    </source>
</evidence>
<evidence type="ECO:0000256" key="13">
    <source>
        <dbReference type="ARBA" id="ARBA00023228"/>
    </source>
</evidence>
<evidence type="ECO:0000313" key="18">
    <source>
        <dbReference type="EMBL" id="GMT24509.1"/>
    </source>
</evidence>
<keyword evidence="4 16" id="KW-0812">Transmembrane</keyword>
<protein>
    <recommendedName>
        <fullName evidence="17">Amino acid transporter transmembrane domain-containing protein</fullName>
    </recommendedName>
</protein>
<evidence type="ECO:0000256" key="1">
    <source>
        <dbReference type="ARBA" id="ARBA00004107"/>
    </source>
</evidence>
<gene>
    <name evidence="18" type="ORF">PFISCL1PPCAC_15806</name>
</gene>